<reference evidence="2" key="1">
    <citation type="submission" date="2018-04" db="EMBL/GenBank/DDBJ databases">
        <authorList>
            <person name="Cornet L."/>
        </authorList>
    </citation>
    <scope>NUCLEOTIDE SEQUENCE [LARGE SCALE GENOMIC DNA]</scope>
</reference>
<evidence type="ECO:0000313" key="2">
    <source>
        <dbReference type="Proteomes" id="UP000249354"/>
    </source>
</evidence>
<name>A0A2W4TRV7_9CYAN</name>
<dbReference type="InterPro" id="IPR011518">
    <property type="entry name" value="Transposase_36"/>
</dbReference>
<dbReference type="EMBL" id="QBMC01000167">
    <property type="protein sequence ID" value="PZO11866.1"/>
    <property type="molecule type" value="Genomic_DNA"/>
</dbReference>
<accession>A0A2W4TRV7</accession>
<comment type="caution">
    <text evidence="1">The sequence shown here is derived from an EMBL/GenBank/DDBJ whole genome shotgun (WGS) entry which is preliminary data.</text>
</comment>
<organism evidence="1 2">
    <name type="scientific">Leptolyngbya foveolarum</name>
    <dbReference type="NCBI Taxonomy" id="47253"/>
    <lineage>
        <taxon>Bacteria</taxon>
        <taxon>Bacillati</taxon>
        <taxon>Cyanobacteriota</taxon>
        <taxon>Cyanophyceae</taxon>
        <taxon>Leptolyngbyales</taxon>
        <taxon>Leptolyngbyaceae</taxon>
        <taxon>Leptolyngbya group</taxon>
        <taxon>Leptolyngbya</taxon>
    </lineage>
</organism>
<dbReference type="Pfam" id="PF07592">
    <property type="entry name" value="DDE_Tnp_ISAZ013"/>
    <property type="match status" value="1"/>
</dbReference>
<reference evidence="1 2" key="2">
    <citation type="submission" date="2018-06" db="EMBL/GenBank/DDBJ databases">
        <title>Metagenomic assembly of (sub)arctic Cyanobacteria and their associated microbiome from non-axenic cultures.</title>
        <authorList>
            <person name="Baurain D."/>
        </authorList>
    </citation>
    <scope>NUCLEOTIDE SEQUENCE [LARGE SCALE GENOMIC DNA]</scope>
    <source>
        <strain evidence="1">ULC129bin1</strain>
    </source>
</reference>
<dbReference type="AlphaFoldDB" id="A0A2W4TRV7"/>
<evidence type="ECO:0000313" key="1">
    <source>
        <dbReference type="EMBL" id="PZO11866.1"/>
    </source>
</evidence>
<proteinExistence type="predicted"/>
<protein>
    <submittedName>
        <fullName evidence="1">Uncharacterized protein</fullName>
    </submittedName>
</protein>
<sequence>MFDAVDTVKDLMAKATTATGLSVFTTVLDRVYETGKKASDELKASIRIVFDDVLPKWNYTALANPPQIDSTI</sequence>
<dbReference type="Proteomes" id="UP000249354">
    <property type="component" value="Unassembled WGS sequence"/>
</dbReference>
<gene>
    <name evidence="1" type="ORF">DCF25_18670</name>
</gene>